<dbReference type="Gene3D" id="2.60.120.1140">
    <property type="entry name" value="Protein of unknown function DUF192"/>
    <property type="match status" value="1"/>
</dbReference>
<accession>A0A853G3S2</accession>
<evidence type="ECO:0000313" key="2">
    <source>
        <dbReference type="Proteomes" id="UP000559809"/>
    </source>
</evidence>
<dbReference type="EMBL" id="JACCEM010000009">
    <property type="protein sequence ID" value="NYT50959.1"/>
    <property type="molecule type" value="Genomic_DNA"/>
</dbReference>
<dbReference type="Pfam" id="PF02643">
    <property type="entry name" value="DUF192"/>
    <property type="match status" value="1"/>
</dbReference>
<dbReference type="AlphaFoldDB" id="A0A853G3S2"/>
<dbReference type="InterPro" id="IPR003795">
    <property type="entry name" value="DUF192"/>
</dbReference>
<evidence type="ECO:0000313" key="1">
    <source>
        <dbReference type="EMBL" id="NYT50959.1"/>
    </source>
</evidence>
<name>A0A853G3S2_9BURK</name>
<proteinExistence type="predicted"/>
<reference evidence="1 2" key="1">
    <citation type="submission" date="2020-07" db="EMBL/GenBank/DDBJ databases">
        <title>Taxonomic revisions and descriptions of new bacterial species based on genomic comparisons in the high-G+C-content subgroup of the family Alcaligenaceae.</title>
        <authorList>
            <person name="Szabo A."/>
            <person name="Felfoldi T."/>
        </authorList>
    </citation>
    <scope>NUCLEOTIDE SEQUENCE [LARGE SCALE GENOMIC DNA]</scope>
    <source>
        <strain evidence="1 2">LMG 24012</strain>
    </source>
</reference>
<dbReference type="Proteomes" id="UP000559809">
    <property type="component" value="Unassembled WGS sequence"/>
</dbReference>
<protein>
    <submittedName>
        <fullName evidence="1">DUF192 domain-containing protein</fullName>
    </submittedName>
</protein>
<dbReference type="RefSeq" id="WP_180157404.1">
    <property type="nucleotide sequence ID" value="NZ_JACCEM010000009.1"/>
</dbReference>
<organism evidence="1 2">
    <name type="scientific">Parapusillimonas granuli</name>
    <dbReference type="NCBI Taxonomy" id="380911"/>
    <lineage>
        <taxon>Bacteria</taxon>
        <taxon>Pseudomonadati</taxon>
        <taxon>Pseudomonadota</taxon>
        <taxon>Betaproteobacteria</taxon>
        <taxon>Burkholderiales</taxon>
        <taxon>Alcaligenaceae</taxon>
        <taxon>Parapusillimonas</taxon>
    </lineage>
</organism>
<sequence>MAAAAAAAQGMLLPTTELRVGPHKVHAEVAATDASRARGLMGRPSLPPDHGMLFVFDAPSTTCFWMKNTPLPLSIAFIDEDGIILNLEDMRPFDESSHCPAAPFRYALEMEQGWFKSNQVAPGARVGGLPRR</sequence>
<dbReference type="PANTHER" id="PTHR37953:SF1">
    <property type="entry name" value="UPF0127 PROTEIN MJ1496"/>
    <property type="match status" value="1"/>
</dbReference>
<dbReference type="InterPro" id="IPR038695">
    <property type="entry name" value="Saro_0823-like_sf"/>
</dbReference>
<gene>
    <name evidence="1" type="ORF">H0A72_16730</name>
</gene>
<keyword evidence="2" id="KW-1185">Reference proteome</keyword>
<dbReference type="PANTHER" id="PTHR37953">
    <property type="entry name" value="UPF0127 PROTEIN MJ1496"/>
    <property type="match status" value="1"/>
</dbReference>
<comment type="caution">
    <text evidence="1">The sequence shown here is derived from an EMBL/GenBank/DDBJ whole genome shotgun (WGS) entry which is preliminary data.</text>
</comment>